<name>A0A8K0G1M3_IGNLU</name>
<feature type="region of interest" description="Disordered" evidence="1">
    <location>
        <begin position="21"/>
        <end position="65"/>
    </location>
</feature>
<feature type="compositionally biased region" description="Basic and acidic residues" evidence="1">
    <location>
        <begin position="21"/>
        <end position="35"/>
    </location>
</feature>
<evidence type="ECO:0000313" key="3">
    <source>
        <dbReference type="Proteomes" id="UP000801492"/>
    </source>
</evidence>
<evidence type="ECO:0000313" key="2">
    <source>
        <dbReference type="EMBL" id="KAF2882463.1"/>
    </source>
</evidence>
<feature type="compositionally biased region" description="Basic and acidic residues" evidence="1">
    <location>
        <begin position="48"/>
        <end position="57"/>
    </location>
</feature>
<gene>
    <name evidence="2" type="ORF">ILUMI_23688</name>
</gene>
<evidence type="ECO:0000256" key="1">
    <source>
        <dbReference type="SAM" id="MobiDB-lite"/>
    </source>
</evidence>
<dbReference type="AlphaFoldDB" id="A0A8K0G1M3"/>
<reference evidence="2" key="1">
    <citation type="submission" date="2019-08" db="EMBL/GenBank/DDBJ databases">
        <title>The genome of the North American firefly Photinus pyralis.</title>
        <authorList>
            <consortium name="Photinus pyralis genome working group"/>
            <person name="Fallon T.R."/>
            <person name="Sander Lower S.E."/>
            <person name="Weng J.-K."/>
        </authorList>
    </citation>
    <scope>NUCLEOTIDE SEQUENCE</scope>
    <source>
        <strain evidence="2">TRF0915ILg1</strain>
        <tissue evidence="2">Whole body</tissue>
    </source>
</reference>
<dbReference type="Proteomes" id="UP000801492">
    <property type="component" value="Unassembled WGS sequence"/>
</dbReference>
<proteinExistence type="predicted"/>
<dbReference type="EMBL" id="VTPC01090614">
    <property type="protein sequence ID" value="KAF2882463.1"/>
    <property type="molecule type" value="Genomic_DNA"/>
</dbReference>
<protein>
    <submittedName>
        <fullName evidence="2">Uncharacterized protein</fullName>
    </submittedName>
</protein>
<accession>A0A8K0G1M3</accession>
<keyword evidence="3" id="KW-1185">Reference proteome</keyword>
<sequence>MVPKTGIWPYNPGVFDDVFEVSEKADTGRKEHENMAEASENAATPGPRESKAREDKPSVQSPQILVQDKTPVGLFSILPQESVFDVPFRERNETKSTGKAAILTESPYNSSLLDSVRKTPKRKLFDYKQGCIHPLPRKIISENLNMS</sequence>
<organism evidence="2 3">
    <name type="scientific">Ignelater luminosus</name>
    <name type="common">Cucubano</name>
    <name type="synonym">Pyrophorus luminosus</name>
    <dbReference type="NCBI Taxonomy" id="2038154"/>
    <lineage>
        <taxon>Eukaryota</taxon>
        <taxon>Metazoa</taxon>
        <taxon>Ecdysozoa</taxon>
        <taxon>Arthropoda</taxon>
        <taxon>Hexapoda</taxon>
        <taxon>Insecta</taxon>
        <taxon>Pterygota</taxon>
        <taxon>Neoptera</taxon>
        <taxon>Endopterygota</taxon>
        <taxon>Coleoptera</taxon>
        <taxon>Polyphaga</taxon>
        <taxon>Elateriformia</taxon>
        <taxon>Elateroidea</taxon>
        <taxon>Elateridae</taxon>
        <taxon>Agrypninae</taxon>
        <taxon>Pyrophorini</taxon>
        <taxon>Ignelater</taxon>
    </lineage>
</organism>
<comment type="caution">
    <text evidence="2">The sequence shown here is derived from an EMBL/GenBank/DDBJ whole genome shotgun (WGS) entry which is preliminary data.</text>
</comment>